<dbReference type="Ensembl" id="ENSAMXT00005002906.1">
    <property type="protein sequence ID" value="ENSAMXP00005002587.1"/>
    <property type="gene ID" value="ENSAMXG00005001510.1"/>
</dbReference>
<keyword evidence="2" id="KW-0677">Repeat</keyword>
<dbReference type="SUPFAM" id="SSF52047">
    <property type="entry name" value="RNI-like"/>
    <property type="match status" value="2"/>
</dbReference>
<accession>A0A8B9GT65</accession>
<keyword evidence="1" id="KW-0433">Leucine-rich repeat</keyword>
<organism evidence="3 4">
    <name type="scientific">Astyanax mexicanus</name>
    <name type="common">Blind cave fish</name>
    <name type="synonym">Astyanax fasciatus mexicanus</name>
    <dbReference type="NCBI Taxonomy" id="7994"/>
    <lineage>
        <taxon>Eukaryota</taxon>
        <taxon>Metazoa</taxon>
        <taxon>Chordata</taxon>
        <taxon>Craniata</taxon>
        <taxon>Vertebrata</taxon>
        <taxon>Euteleostomi</taxon>
        <taxon>Actinopterygii</taxon>
        <taxon>Neopterygii</taxon>
        <taxon>Teleostei</taxon>
        <taxon>Ostariophysi</taxon>
        <taxon>Characiformes</taxon>
        <taxon>Characoidei</taxon>
        <taxon>Acestrorhamphidae</taxon>
        <taxon>Acestrorhamphinae</taxon>
        <taxon>Astyanax</taxon>
    </lineage>
</organism>
<dbReference type="InterPro" id="IPR051261">
    <property type="entry name" value="NLR"/>
</dbReference>
<name>A0A8B9GT65_ASTMX</name>
<dbReference type="SMART" id="SM00367">
    <property type="entry name" value="LRR_CC"/>
    <property type="match status" value="9"/>
</dbReference>
<dbReference type="PROSITE" id="PS51450">
    <property type="entry name" value="LRR"/>
    <property type="match status" value="1"/>
</dbReference>
<proteinExistence type="predicted"/>
<reference evidence="3" key="1">
    <citation type="submission" date="2025-08" db="UniProtKB">
        <authorList>
            <consortium name="Ensembl"/>
        </authorList>
    </citation>
    <scope>IDENTIFICATION</scope>
</reference>
<evidence type="ECO:0000313" key="4">
    <source>
        <dbReference type="Proteomes" id="UP000694621"/>
    </source>
</evidence>
<evidence type="ECO:0000256" key="1">
    <source>
        <dbReference type="ARBA" id="ARBA00022614"/>
    </source>
</evidence>
<dbReference type="AlphaFoldDB" id="A0A8B9GT65"/>
<dbReference type="SMART" id="SM00368">
    <property type="entry name" value="LRR_RI"/>
    <property type="match status" value="13"/>
</dbReference>
<dbReference type="PANTHER" id="PTHR24106">
    <property type="entry name" value="NACHT, LRR AND CARD DOMAINS-CONTAINING"/>
    <property type="match status" value="1"/>
</dbReference>
<dbReference type="InterPro" id="IPR001611">
    <property type="entry name" value="Leu-rich_rpt"/>
</dbReference>
<dbReference type="InterPro" id="IPR006553">
    <property type="entry name" value="Leu-rich_rpt_Cys-con_subtyp"/>
</dbReference>
<dbReference type="Gene3D" id="3.80.10.10">
    <property type="entry name" value="Ribonuclease Inhibitor"/>
    <property type="match status" value="3"/>
</dbReference>
<protein>
    <submittedName>
        <fullName evidence="3">Uncharacterized protein</fullName>
    </submittedName>
</protein>
<evidence type="ECO:0000256" key="2">
    <source>
        <dbReference type="ARBA" id="ARBA00022737"/>
    </source>
</evidence>
<dbReference type="Pfam" id="PF13516">
    <property type="entry name" value="LRR_6"/>
    <property type="match status" value="8"/>
</dbReference>
<dbReference type="InterPro" id="IPR032675">
    <property type="entry name" value="LRR_dom_sf"/>
</dbReference>
<dbReference type="Proteomes" id="UP000694621">
    <property type="component" value="Unplaced"/>
</dbReference>
<sequence>MFLIKMRQTETVFLTGFLFSRLEVCCLGEKSCADLASVLKSENSKLIELNLSQNRGLKDSGVKILCEGLKDKNCKLQKLWLEDCRLTEESCEHLAKVLRSANSKLIELNLSDNIQLKDLGVKELFEGLKNTVHCKLKILRLDFCNLTEESCADLASVLKSENSKLTELHLSRNTGLKDSGVKNLCDGLKDKNCKLKTLSLEYCGLTEESCADLASVLQSENSKLVELNLSKNRLQDSGVKSLCDRLKNKQCKLEILRLDFCYLTEESCADLASVLKSEKSKLTELHLSKNKGLKDSGVKNLCDGLKDKNCKLKILRLEDCDLGDGSCADLASVLSSENSLMELNLSKNKLLKDSGLFFLCGGLINKDCKLEKLRLAECHVTDEGFSSLASTLIQTPSSLLKELDLRFNSLRVSEQSLFSELKDTFPDLNVII</sequence>
<evidence type="ECO:0000313" key="3">
    <source>
        <dbReference type="Ensembl" id="ENSAMXP00005002587.1"/>
    </source>
</evidence>